<feature type="domain" description="DUF6531" evidence="3">
    <location>
        <begin position="53"/>
        <end position="122"/>
    </location>
</feature>
<keyword evidence="1" id="KW-0732">Signal</keyword>
<name>A0A9D2VFQ9_9BURK</name>
<dbReference type="EMBL" id="DYTQ01000059">
    <property type="protein sequence ID" value="HJH23897.1"/>
    <property type="molecule type" value="Genomic_DNA"/>
</dbReference>
<gene>
    <name evidence="4" type="ORF">K8U84_05010</name>
</gene>
<organism evidence="4 5">
    <name type="scientific">Paenalcaligenes hominis</name>
    <dbReference type="NCBI Taxonomy" id="643674"/>
    <lineage>
        <taxon>Bacteria</taxon>
        <taxon>Pseudomonadati</taxon>
        <taxon>Pseudomonadota</taxon>
        <taxon>Betaproteobacteria</taxon>
        <taxon>Burkholderiales</taxon>
        <taxon>Alcaligenaceae</taxon>
        <taxon>Paenalcaligenes</taxon>
    </lineage>
</organism>
<evidence type="ECO:0000259" key="3">
    <source>
        <dbReference type="Pfam" id="PF20148"/>
    </source>
</evidence>
<proteinExistence type="predicted"/>
<feature type="signal peptide" evidence="1">
    <location>
        <begin position="1"/>
        <end position="17"/>
    </location>
</feature>
<dbReference type="InterPro" id="IPR022385">
    <property type="entry name" value="Rhs_assc_core"/>
</dbReference>
<dbReference type="InterPro" id="IPR045351">
    <property type="entry name" value="DUF6531"/>
</dbReference>
<reference evidence="4" key="1">
    <citation type="journal article" date="2021" name="PeerJ">
        <title>Extensive microbial diversity within the chicken gut microbiome revealed by metagenomics and culture.</title>
        <authorList>
            <person name="Gilroy R."/>
            <person name="Ravi A."/>
            <person name="Getino M."/>
            <person name="Pursley I."/>
            <person name="Horton D.L."/>
            <person name="Alikhan N.F."/>
            <person name="Baker D."/>
            <person name="Gharbi K."/>
            <person name="Hall N."/>
            <person name="Watson M."/>
            <person name="Adriaenssens E.M."/>
            <person name="Foster-Nyarko E."/>
            <person name="Jarju S."/>
            <person name="Secka A."/>
            <person name="Antonio M."/>
            <person name="Oren A."/>
            <person name="Chaudhuri R.R."/>
            <person name="La Ragione R."/>
            <person name="Hildebrand F."/>
            <person name="Pallen M.J."/>
        </authorList>
    </citation>
    <scope>NUCLEOTIDE SEQUENCE</scope>
    <source>
        <strain evidence="4">CHK175-13533</strain>
    </source>
</reference>
<protein>
    <submittedName>
        <fullName evidence="4">DUF2235 domain-containing protein</fullName>
    </submittedName>
</protein>
<dbReference type="AlphaFoldDB" id="A0A9D2VFQ9"/>
<dbReference type="Proteomes" id="UP000700248">
    <property type="component" value="Unassembled WGS sequence"/>
</dbReference>
<dbReference type="PANTHER" id="PTHR32305:SF15">
    <property type="entry name" value="PROTEIN RHSA-RELATED"/>
    <property type="match status" value="1"/>
</dbReference>
<feature type="domain" description="T6SS Phospholipase effector Tle1-like catalytic" evidence="2">
    <location>
        <begin position="978"/>
        <end position="1075"/>
    </location>
</feature>
<sequence>MRYVILLLLVLPLTLMAEPLSCSPPTLQSVCSTQDLSPDSGSGLFSMPLLAFNPIHLRDGNKYLKETDYVPHPAAPDLELVRYYDSMATHYSAFSSHWQLSYDIRLVEHSEAPHIVLPNGMRLNLSSASGRLTQAGHQRIWHTSHNETWHFDRFGWLQRIQRPHTPPLHIYRYAHGPLLHRIHFIEQSQQRLIFSYDSSQPALVQKVQTPVGVIHYDYQPLPDSTLYQLYQVRFPDQRRLYYHYEAQYQSQNAGLITGKSIQLHPHAPPRRVRSWVYNTRKQAHFMMAETPSQWIRLHFPKATHPHKTHIDSPQGRTTVHFSSHARGEIERVTGALCWACPPTFTQHPHQIQLAHARFDRQLRWWEGNPLGWPQLRLEYDARHRLTAWSSATLGPTQLRYDKHGRAQQMHYPNGDRQQVHYSHSGAVQRIDYYSGHDTMQTHLRRPQPHHLQLQQPNEKESLHYLVSGQLQQRQVDRFFYPPHSTQRHHWHYKDQFDYDANHQLRKHHLPEGGALYYEWKGSTLHRIYWQNTAGQHRLVAQAVAGGLAYGNGLLRLEVSTPRFHWLSHTQPDALWWQQLLVKNPHGLISAQRLHAPAHSTAAPVHRVFSYNAQHQIHRDETTSLQWHADGSLSSSSVMPSPKIQRDASGLATQYQDQSRHYILRYNPMRRLNVVLEHNKTVQKNSYNSAGFRVYTQHYPQALQQFFLYHEKKLVAEFTAPFEAKLPVHAAHPISRRYIYWHDQPVGLIDYDLNPTGELLVMHSDHLGAVHTISDQKQQLRWAAQYDTFGRLQSSQGDLNLHLRRAGQYYDLATGWHVNGVRTYLPQQGHYLEPDPLGPSPFSQLYGYANQQPLNHTDPWGLVLFAFDGTRYDERSGGVIHQLHTQTTEPSFYVGGPGQADELTWDAMVAYSADRLIQQQWQNLLNYLNSIPPATAPIPIDIIGFSRGAALGRHFANQIIQHSQNGFFSYTDTYGMQVQACIQPRFIGLLDSVAQLGLLGSRNHLYEFSVAPIWQWVVHAVALHEYRALFPALLMGSGVNRQEIGLVGAHGDLGGGYANPSPDTLPLSQISLEWLLWHAQAQGLSFRPHPTPSADYSYLHDESTLLSQDRAVEHHDFAFTPDLGVGYTQDYHPTLGRRVRQEVKAFLSYDLSPSERQYNQRAKVDLPAYYRWLDQTLNWSPD</sequence>
<reference evidence="4" key="2">
    <citation type="submission" date="2021-09" db="EMBL/GenBank/DDBJ databases">
        <authorList>
            <person name="Gilroy R."/>
        </authorList>
    </citation>
    <scope>NUCLEOTIDE SEQUENCE</scope>
    <source>
        <strain evidence="4">CHK175-13533</strain>
    </source>
</reference>
<accession>A0A9D2VFQ9</accession>
<dbReference type="NCBIfam" id="TIGR03696">
    <property type="entry name" value="Rhs_assc_core"/>
    <property type="match status" value="1"/>
</dbReference>
<comment type="caution">
    <text evidence="4">The sequence shown here is derived from an EMBL/GenBank/DDBJ whole genome shotgun (WGS) entry which is preliminary data.</text>
</comment>
<evidence type="ECO:0000259" key="2">
    <source>
        <dbReference type="Pfam" id="PF09994"/>
    </source>
</evidence>
<dbReference type="PANTHER" id="PTHR32305">
    <property type="match status" value="1"/>
</dbReference>
<dbReference type="Pfam" id="PF05593">
    <property type="entry name" value="RHS_repeat"/>
    <property type="match status" value="1"/>
</dbReference>
<evidence type="ECO:0000313" key="4">
    <source>
        <dbReference type="EMBL" id="HJH23897.1"/>
    </source>
</evidence>
<dbReference type="Pfam" id="PF20148">
    <property type="entry name" value="DUF6531"/>
    <property type="match status" value="1"/>
</dbReference>
<dbReference type="Pfam" id="PF09994">
    <property type="entry name" value="T6SS_Tle1-like_cat"/>
    <property type="match status" value="1"/>
</dbReference>
<feature type="chain" id="PRO_5038888368" evidence="1">
    <location>
        <begin position="18"/>
        <end position="1181"/>
    </location>
</feature>
<dbReference type="Gene3D" id="2.180.10.10">
    <property type="entry name" value="RHS repeat-associated core"/>
    <property type="match status" value="1"/>
</dbReference>
<evidence type="ECO:0000256" key="1">
    <source>
        <dbReference type="SAM" id="SignalP"/>
    </source>
</evidence>
<evidence type="ECO:0000313" key="5">
    <source>
        <dbReference type="Proteomes" id="UP000700248"/>
    </source>
</evidence>
<dbReference type="InterPro" id="IPR018712">
    <property type="entry name" value="Tle1-like_cat"/>
</dbReference>
<dbReference type="RefSeq" id="WP_276830577.1">
    <property type="nucleotide sequence ID" value="NZ_DYTQ01000059.1"/>
</dbReference>
<dbReference type="InterPro" id="IPR050708">
    <property type="entry name" value="T6SS_VgrG/RHS"/>
</dbReference>
<dbReference type="InterPro" id="IPR031325">
    <property type="entry name" value="RHS_repeat"/>
</dbReference>